<dbReference type="InterPro" id="IPR011032">
    <property type="entry name" value="GroES-like_sf"/>
</dbReference>
<keyword evidence="4 6" id="KW-0862">Zinc</keyword>
<dbReference type="Gene3D" id="3.40.50.720">
    <property type="entry name" value="NAD(P)-binding Rossmann-like Domain"/>
    <property type="match status" value="1"/>
</dbReference>
<comment type="cofactor">
    <cofactor evidence="1 6">
        <name>Zn(2+)</name>
        <dbReference type="ChEBI" id="CHEBI:29105"/>
    </cofactor>
</comment>
<organism evidence="8 9">
    <name type="scientific">Pseudonocardia yuanmonensis</name>
    <dbReference type="NCBI Taxonomy" id="1095914"/>
    <lineage>
        <taxon>Bacteria</taxon>
        <taxon>Bacillati</taxon>
        <taxon>Actinomycetota</taxon>
        <taxon>Actinomycetes</taxon>
        <taxon>Pseudonocardiales</taxon>
        <taxon>Pseudonocardiaceae</taxon>
        <taxon>Pseudonocardia</taxon>
    </lineage>
</organism>
<dbReference type="PROSITE" id="PS00059">
    <property type="entry name" value="ADH_ZINC"/>
    <property type="match status" value="1"/>
</dbReference>
<dbReference type="EMBL" id="BAABIC010000018">
    <property type="protein sequence ID" value="GAA4702784.1"/>
    <property type="molecule type" value="Genomic_DNA"/>
</dbReference>
<dbReference type="RefSeq" id="WP_345382952.1">
    <property type="nucleotide sequence ID" value="NZ_BAABIC010000018.1"/>
</dbReference>
<dbReference type="Gene3D" id="3.90.180.10">
    <property type="entry name" value="Medium-chain alcohol dehydrogenases, catalytic domain"/>
    <property type="match status" value="1"/>
</dbReference>
<dbReference type="Pfam" id="PF00107">
    <property type="entry name" value="ADH_zinc_N"/>
    <property type="match status" value="1"/>
</dbReference>
<keyword evidence="5" id="KW-0560">Oxidoreductase</keyword>
<dbReference type="SMART" id="SM00829">
    <property type="entry name" value="PKS_ER"/>
    <property type="match status" value="1"/>
</dbReference>
<evidence type="ECO:0000259" key="7">
    <source>
        <dbReference type="SMART" id="SM00829"/>
    </source>
</evidence>
<comment type="caution">
    <text evidence="8">The sequence shown here is derived from an EMBL/GenBank/DDBJ whole genome shotgun (WGS) entry which is preliminary data.</text>
</comment>
<sequence>MKALVYHGPGSKSWEEVPDAAVQEPTDVVVRVDTTTICGTDLHILKGDVPAVTDGRILGHEAVGTVTEVGSAVTGFREGDRVLVPAITRCGRCAYCQRGMPSHCQTVGGIGWIFGHLVDGTQAESVRVPYADTSLYAVPNDVTDEQAIFLADSLPTGYEVGVLAGQVRPGDTVAVVGAGAVGLAAILTTGLWGASRVIAVDTNKFRLGKAVEFGATDTVEAGPDVVEAVTAMTDGLGVDVSIEAVGYPETLRTAAALVRPGGHIANIGVHGVPVELPLEQLWIQNVTLTMGLVDTVSIPTLLTMVASGKIPAEKMGTHTFGLDEIDRAYEVFADAAANEALKVVIKRA</sequence>
<proteinExistence type="inferred from homology"/>
<dbReference type="SUPFAM" id="SSF51735">
    <property type="entry name" value="NAD(P)-binding Rossmann-fold domains"/>
    <property type="match status" value="1"/>
</dbReference>
<gene>
    <name evidence="8" type="ORF">GCM10023215_47580</name>
</gene>
<name>A0ABP8X9Y2_9PSEU</name>
<dbReference type="InterPro" id="IPR002328">
    <property type="entry name" value="ADH_Zn_CS"/>
</dbReference>
<accession>A0ABP8X9Y2</accession>
<keyword evidence="9" id="KW-1185">Reference proteome</keyword>
<evidence type="ECO:0000256" key="4">
    <source>
        <dbReference type="ARBA" id="ARBA00022833"/>
    </source>
</evidence>
<dbReference type="Pfam" id="PF08240">
    <property type="entry name" value="ADH_N"/>
    <property type="match status" value="1"/>
</dbReference>
<dbReference type="InterPro" id="IPR036291">
    <property type="entry name" value="NAD(P)-bd_dom_sf"/>
</dbReference>
<evidence type="ECO:0000313" key="9">
    <source>
        <dbReference type="Proteomes" id="UP001500325"/>
    </source>
</evidence>
<feature type="domain" description="Enoyl reductase (ER)" evidence="7">
    <location>
        <begin position="8"/>
        <end position="345"/>
    </location>
</feature>
<keyword evidence="3 6" id="KW-0479">Metal-binding</keyword>
<evidence type="ECO:0000313" key="8">
    <source>
        <dbReference type="EMBL" id="GAA4702784.1"/>
    </source>
</evidence>
<dbReference type="SUPFAM" id="SSF50129">
    <property type="entry name" value="GroES-like"/>
    <property type="match status" value="1"/>
</dbReference>
<evidence type="ECO:0000256" key="3">
    <source>
        <dbReference type="ARBA" id="ARBA00022723"/>
    </source>
</evidence>
<comment type="similarity">
    <text evidence="2 6">Belongs to the zinc-containing alcohol dehydrogenase family.</text>
</comment>
<evidence type="ECO:0000256" key="6">
    <source>
        <dbReference type="RuleBase" id="RU361277"/>
    </source>
</evidence>
<dbReference type="InterPro" id="IPR013154">
    <property type="entry name" value="ADH-like_N"/>
</dbReference>
<dbReference type="InterPro" id="IPR013149">
    <property type="entry name" value="ADH-like_C"/>
</dbReference>
<dbReference type="PANTHER" id="PTHR42813">
    <property type="entry name" value="ZINC-TYPE ALCOHOL DEHYDROGENASE-LIKE"/>
    <property type="match status" value="1"/>
</dbReference>
<dbReference type="PANTHER" id="PTHR42813:SF4">
    <property type="entry name" value="NADP-DEPENDENT ISOPROPANOL DEHYDROGENASE"/>
    <property type="match status" value="1"/>
</dbReference>
<evidence type="ECO:0000256" key="2">
    <source>
        <dbReference type="ARBA" id="ARBA00008072"/>
    </source>
</evidence>
<evidence type="ECO:0000256" key="5">
    <source>
        <dbReference type="ARBA" id="ARBA00023002"/>
    </source>
</evidence>
<protein>
    <submittedName>
        <fullName evidence="8">Zinc-dependent alcohol dehydrogenase family protein</fullName>
    </submittedName>
</protein>
<dbReference type="InterPro" id="IPR020843">
    <property type="entry name" value="ER"/>
</dbReference>
<dbReference type="Proteomes" id="UP001500325">
    <property type="component" value="Unassembled WGS sequence"/>
</dbReference>
<evidence type="ECO:0000256" key="1">
    <source>
        <dbReference type="ARBA" id="ARBA00001947"/>
    </source>
</evidence>
<reference evidence="9" key="1">
    <citation type="journal article" date="2019" name="Int. J. Syst. Evol. Microbiol.">
        <title>The Global Catalogue of Microorganisms (GCM) 10K type strain sequencing project: providing services to taxonomists for standard genome sequencing and annotation.</title>
        <authorList>
            <consortium name="The Broad Institute Genomics Platform"/>
            <consortium name="The Broad Institute Genome Sequencing Center for Infectious Disease"/>
            <person name="Wu L."/>
            <person name="Ma J."/>
        </authorList>
    </citation>
    <scope>NUCLEOTIDE SEQUENCE [LARGE SCALE GENOMIC DNA]</scope>
    <source>
        <strain evidence="9">JCM 18055</strain>
    </source>
</reference>